<evidence type="ECO:0000313" key="6">
    <source>
        <dbReference type="Proteomes" id="UP000002634"/>
    </source>
</evidence>
<evidence type="ECO:0000313" key="5">
    <source>
        <dbReference type="EMBL" id="ACY84747.1"/>
    </source>
</evidence>
<dbReference type="PANTHER" id="PTHR11049">
    <property type="entry name" value="ACYL COENZYME A THIOESTER HYDROLASE"/>
    <property type="match status" value="1"/>
</dbReference>
<keyword evidence="2 3" id="KW-0378">Hydrolase</keyword>
<dbReference type="Gene3D" id="3.10.129.10">
    <property type="entry name" value="Hotdog Thioesterase"/>
    <property type="match status" value="1"/>
</dbReference>
<comment type="similarity">
    <text evidence="1">Belongs to the acyl coenzyme A hydrolase family.</text>
</comment>
<dbReference type="PROSITE" id="PS51770">
    <property type="entry name" value="HOTDOG_ACOT"/>
    <property type="match status" value="1"/>
</dbReference>
<dbReference type="Proteomes" id="UP000002634">
    <property type="component" value="Chromosome"/>
</dbReference>
<dbReference type="AlphaFoldDB" id="A0AAU8PNV2"/>
<dbReference type="InterPro" id="IPR033120">
    <property type="entry name" value="HOTDOG_ACOT"/>
</dbReference>
<sequence length="224" mass="24530">MGGSRVAGARGTVGAPAFAQRVPAPVGPPWLSVDATVRRSPRDTDYSYSVYGAYYAEFQSAIARNGKICGLGSTWPVLISSALYDPYQLYTIAMNSPAIEQKITQSATRVAKVVFPTTINHHATLFGGTALAWMDEVSFITATRFCRKRLVTVSTERINFQHPIPSGSIVELDGRVTRVGRTSLTVSVTIFLEDMYREGREEVINGQFNFVAVDDDGRPVPLFD</sequence>
<gene>
    <name evidence="5" type="ordered locus">ETAE_1910</name>
</gene>
<dbReference type="InterPro" id="IPR029069">
    <property type="entry name" value="HotDog_dom_sf"/>
</dbReference>
<dbReference type="Pfam" id="PF03061">
    <property type="entry name" value="4HBT"/>
    <property type="match status" value="1"/>
</dbReference>
<evidence type="ECO:0000259" key="4">
    <source>
        <dbReference type="PROSITE" id="PS51770"/>
    </source>
</evidence>
<dbReference type="GO" id="GO:0009062">
    <property type="term" value="P:fatty acid catabolic process"/>
    <property type="evidence" value="ECO:0007669"/>
    <property type="project" value="TreeGrafter"/>
</dbReference>
<evidence type="ECO:0000256" key="2">
    <source>
        <dbReference type="ARBA" id="ARBA00022801"/>
    </source>
</evidence>
<dbReference type="KEGG" id="etr:ETAE_1910"/>
<evidence type="ECO:0000256" key="1">
    <source>
        <dbReference type="ARBA" id="ARBA00010458"/>
    </source>
</evidence>
<dbReference type="InterPro" id="IPR006683">
    <property type="entry name" value="Thioestr_dom"/>
</dbReference>
<dbReference type="EMBL" id="CP001135">
    <property type="protein sequence ID" value="ACY84747.1"/>
    <property type="molecule type" value="Genomic_DNA"/>
</dbReference>
<name>A0AAU8PNV2_EDWPI</name>
<dbReference type="PANTHER" id="PTHR11049:SF24">
    <property type="entry name" value="CYTOSOLIC ACYL COENZYME A THIOESTER HYDROLASE"/>
    <property type="match status" value="1"/>
</dbReference>
<dbReference type="InterPro" id="IPR040170">
    <property type="entry name" value="Cytosol_ACT"/>
</dbReference>
<proteinExistence type="inferred from homology"/>
<dbReference type="GO" id="GO:0006637">
    <property type="term" value="P:acyl-CoA metabolic process"/>
    <property type="evidence" value="ECO:0007669"/>
    <property type="project" value="TreeGrafter"/>
</dbReference>
<accession>A0AAU8PNV2</accession>
<organism evidence="5 6">
    <name type="scientific">Edwardsiella piscicida</name>
    <dbReference type="NCBI Taxonomy" id="1263550"/>
    <lineage>
        <taxon>Bacteria</taxon>
        <taxon>Pseudomonadati</taxon>
        <taxon>Pseudomonadota</taxon>
        <taxon>Gammaproteobacteria</taxon>
        <taxon>Enterobacterales</taxon>
        <taxon>Hafniaceae</taxon>
        <taxon>Edwardsiella</taxon>
    </lineage>
</organism>
<feature type="domain" description="HotDog ACOT-type" evidence="4">
    <location>
        <begin position="104"/>
        <end position="216"/>
    </location>
</feature>
<dbReference type="CDD" id="cd03442">
    <property type="entry name" value="BFIT_BACH"/>
    <property type="match status" value="1"/>
</dbReference>
<dbReference type="GO" id="GO:0005829">
    <property type="term" value="C:cytosol"/>
    <property type="evidence" value="ECO:0007669"/>
    <property type="project" value="TreeGrafter"/>
</dbReference>
<dbReference type="GO" id="GO:0052816">
    <property type="term" value="F:long-chain fatty acyl-CoA hydrolase activity"/>
    <property type="evidence" value="ECO:0007669"/>
    <property type="project" value="TreeGrafter"/>
</dbReference>
<dbReference type="SUPFAM" id="SSF54637">
    <property type="entry name" value="Thioesterase/thiol ester dehydrase-isomerase"/>
    <property type="match status" value="1"/>
</dbReference>
<evidence type="ECO:0000256" key="3">
    <source>
        <dbReference type="PROSITE-ProRule" id="PRU01106"/>
    </source>
</evidence>
<protein>
    <recommendedName>
        <fullName evidence="4">HotDog ACOT-type domain-containing protein</fullName>
    </recommendedName>
</protein>
<keyword evidence="6" id="KW-1185">Reference proteome</keyword>
<reference evidence="5 6" key="1">
    <citation type="journal article" date="2009" name="PLoS ONE">
        <title>Genome sequence of the versatile fish pathogen Edwardsiella tarda provides insights into its adaptation to broad host ranges and intracellular niches.</title>
        <authorList>
            <person name="Wang Q."/>
            <person name="Yang M."/>
            <person name="Xiao J."/>
            <person name="Wu H."/>
            <person name="Wang X."/>
            <person name="Lv Y."/>
            <person name="Xu L."/>
            <person name="Zheng H."/>
            <person name="Wang S."/>
            <person name="Zhao G."/>
            <person name="Liu Q."/>
            <person name="Zhang Y."/>
        </authorList>
    </citation>
    <scope>NUCLEOTIDE SEQUENCE [LARGE SCALE GENOMIC DNA]</scope>
    <source>
        <strain evidence="6">EIB202 / CCTCC M208068</strain>
    </source>
</reference>